<protein>
    <submittedName>
        <fullName evidence="13">Chloride channel protein</fullName>
    </submittedName>
</protein>
<dbReference type="Gene3D" id="3.10.580.10">
    <property type="entry name" value="CBS-domain"/>
    <property type="match status" value="1"/>
</dbReference>
<name>A0A7T5VAR0_9BACT</name>
<dbReference type="Gene3D" id="1.10.3080.10">
    <property type="entry name" value="Clc chloride channel"/>
    <property type="match status" value="1"/>
</dbReference>
<keyword evidence="9" id="KW-0407">Ion channel</keyword>
<evidence type="ECO:0000256" key="5">
    <source>
        <dbReference type="ARBA" id="ARBA00023065"/>
    </source>
</evidence>
<evidence type="ECO:0000256" key="8">
    <source>
        <dbReference type="ARBA" id="ARBA00023214"/>
    </source>
</evidence>
<dbReference type="PROSITE" id="PS51371">
    <property type="entry name" value="CBS"/>
    <property type="match status" value="2"/>
</dbReference>
<feature type="transmembrane region" description="Helical" evidence="11">
    <location>
        <begin position="366"/>
        <end position="390"/>
    </location>
</feature>
<feature type="transmembrane region" description="Helical" evidence="11">
    <location>
        <begin position="270"/>
        <end position="287"/>
    </location>
</feature>
<feature type="domain" description="CBS" evidence="12">
    <location>
        <begin position="452"/>
        <end position="509"/>
    </location>
</feature>
<dbReference type="PRINTS" id="PR00762">
    <property type="entry name" value="CLCHANNEL"/>
</dbReference>
<keyword evidence="10" id="KW-0129">CBS domain</keyword>
<feature type="transmembrane region" description="Helical" evidence="11">
    <location>
        <begin position="16"/>
        <end position="34"/>
    </location>
</feature>
<dbReference type="AlphaFoldDB" id="A0A7T5VAR0"/>
<feature type="transmembrane region" description="Helical" evidence="11">
    <location>
        <begin position="63"/>
        <end position="83"/>
    </location>
</feature>
<feature type="transmembrane region" description="Helical" evidence="11">
    <location>
        <begin position="307"/>
        <end position="327"/>
    </location>
</feature>
<keyword evidence="2" id="KW-0813">Transport</keyword>
<dbReference type="EMBL" id="CP054140">
    <property type="protein sequence ID" value="QQG64437.1"/>
    <property type="molecule type" value="Genomic_DNA"/>
</dbReference>
<comment type="subcellular location">
    <subcellularLocation>
        <location evidence="1">Membrane</location>
        <topology evidence="1">Multi-pass membrane protein</topology>
    </subcellularLocation>
</comment>
<dbReference type="InterPro" id="IPR001807">
    <property type="entry name" value="ClC"/>
</dbReference>
<sequence>MLTRARHFLPGERARMILIAAFIGVMSGVAIIVFREAVDLVHRVIFVWGYEVLRIGEGGWRRMLLPILPMTGAVLLIPLSLAFPGKVNGYGFTNFLRRVNLENGVIRARNIFIKIVATALTIGSGNSAGVEGPIAQIGGALGSQVGQRFRVSGKRMKIYIAAGCAGGIAGIFNAPLAGVFFAAEIVLLGTYEISSFSALVIASALSTVVSRAYYGAVPAFPIPDYTIVNAFVEIPLYTLMALIVGITAVLHIRFFYLIRDRFGQMKLHPQLKPILGALLVGCIGILFPQVMGNGYEYIARALVGDTLVWRMMLLVFLKSLATAVTLGSGGAGGLFAPALFIGAVLGGSFGGIVHHLLPAHTAPAGAYATVGIGAFLAATTHAPLTAIFFLFEMTGNYMIIVPVMLTAVLGTMTSSWLYADSIDTVDFTRDGINIHEGREVAIMKSIRVGKVITEDVDFISENANINHLLELFRIARNNFYFPVVNQKGLMVGVVSMQDVKTVLHNEEERVCHLVGAICTREVIMLTPDDTCFEAMQLFDIKGIEEIPVVESHEEPWVLGMLKRQDVIAAYNHEMLKRGINERAENIKMLCSMD</sequence>
<evidence type="ECO:0000259" key="12">
    <source>
        <dbReference type="PROSITE" id="PS51371"/>
    </source>
</evidence>
<dbReference type="Pfam" id="PF00571">
    <property type="entry name" value="CBS"/>
    <property type="match status" value="2"/>
</dbReference>
<dbReference type="InterPro" id="IPR046342">
    <property type="entry name" value="CBS_dom_sf"/>
</dbReference>
<evidence type="ECO:0000313" key="13">
    <source>
        <dbReference type="EMBL" id="QQG64437.1"/>
    </source>
</evidence>
<evidence type="ECO:0000256" key="4">
    <source>
        <dbReference type="ARBA" id="ARBA00022989"/>
    </source>
</evidence>
<evidence type="ECO:0000256" key="3">
    <source>
        <dbReference type="ARBA" id="ARBA00022692"/>
    </source>
</evidence>
<dbReference type="InterPro" id="IPR014743">
    <property type="entry name" value="Cl-channel_core"/>
</dbReference>
<evidence type="ECO:0000313" key="14">
    <source>
        <dbReference type="Proteomes" id="UP000596092"/>
    </source>
</evidence>
<gene>
    <name evidence="13" type="ORF">HP555_00465</name>
</gene>
<dbReference type="InterPro" id="IPR000644">
    <property type="entry name" value="CBS_dom"/>
</dbReference>
<dbReference type="PANTHER" id="PTHR43427:SF6">
    <property type="entry name" value="CHLORIDE CHANNEL PROTEIN CLC-E"/>
    <property type="match status" value="1"/>
</dbReference>
<dbReference type="SMART" id="SM00116">
    <property type="entry name" value="CBS"/>
    <property type="match status" value="2"/>
</dbReference>
<proteinExistence type="predicted"/>
<accession>A0A7T5VAR0</accession>
<dbReference type="KEGG" id="dog:HP555_00465"/>
<feature type="transmembrane region" description="Helical" evidence="11">
    <location>
        <begin position="334"/>
        <end position="354"/>
    </location>
</feature>
<keyword evidence="14" id="KW-1185">Reference proteome</keyword>
<dbReference type="SUPFAM" id="SSF54631">
    <property type="entry name" value="CBS-domain pair"/>
    <property type="match status" value="1"/>
</dbReference>
<dbReference type="GO" id="GO:0034707">
    <property type="term" value="C:chloride channel complex"/>
    <property type="evidence" value="ECO:0007669"/>
    <property type="project" value="UniProtKB-KW"/>
</dbReference>
<evidence type="ECO:0000256" key="2">
    <source>
        <dbReference type="ARBA" id="ARBA00022448"/>
    </source>
</evidence>
<dbReference type="GO" id="GO:0005254">
    <property type="term" value="F:chloride channel activity"/>
    <property type="evidence" value="ECO:0007669"/>
    <property type="project" value="UniProtKB-KW"/>
</dbReference>
<keyword evidence="4 11" id="KW-1133">Transmembrane helix</keyword>
<evidence type="ECO:0000256" key="1">
    <source>
        <dbReference type="ARBA" id="ARBA00004141"/>
    </source>
</evidence>
<feature type="transmembrane region" description="Helical" evidence="11">
    <location>
        <begin position="234"/>
        <end position="258"/>
    </location>
</feature>
<feature type="transmembrane region" description="Helical" evidence="11">
    <location>
        <begin position="195"/>
        <end position="214"/>
    </location>
</feature>
<dbReference type="Pfam" id="PF00654">
    <property type="entry name" value="Voltage_CLC"/>
    <property type="match status" value="1"/>
</dbReference>
<dbReference type="Proteomes" id="UP000596092">
    <property type="component" value="Chromosome"/>
</dbReference>
<feature type="domain" description="CBS" evidence="12">
    <location>
        <begin position="518"/>
        <end position="577"/>
    </location>
</feature>
<reference evidence="13 14" key="1">
    <citation type="submission" date="2020-05" db="EMBL/GenBank/DDBJ databases">
        <title>Complete genome of Desulfobulbus oligotrophicus.</title>
        <authorList>
            <person name="Podar M."/>
        </authorList>
    </citation>
    <scope>NUCLEOTIDE SEQUENCE [LARGE SCALE GENOMIC DNA]</scope>
    <source>
        <strain evidence="13 14">Prop6</strain>
    </source>
</reference>
<keyword evidence="3 11" id="KW-0812">Transmembrane</keyword>
<organism evidence="13 14">
    <name type="scientific">Desulfobulbus oligotrophicus</name>
    <dbReference type="NCBI Taxonomy" id="1909699"/>
    <lineage>
        <taxon>Bacteria</taxon>
        <taxon>Pseudomonadati</taxon>
        <taxon>Thermodesulfobacteriota</taxon>
        <taxon>Desulfobulbia</taxon>
        <taxon>Desulfobulbales</taxon>
        <taxon>Desulfobulbaceae</taxon>
        <taxon>Desulfobulbus</taxon>
    </lineage>
</organism>
<keyword evidence="7" id="KW-0869">Chloride channel</keyword>
<dbReference type="CDD" id="cd00400">
    <property type="entry name" value="Voltage_gated_ClC"/>
    <property type="match status" value="1"/>
</dbReference>
<keyword evidence="8" id="KW-0868">Chloride</keyword>
<evidence type="ECO:0000256" key="9">
    <source>
        <dbReference type="ARBA" id="ARBA00023303"/>
    </source>
</evidence>
<keyword evidence="6 11" id="KW-0472">Membrane</keyword>
<evidence type="ECO:0000256" key="10">
    <source>
        <dbReference type="PROSITE-ProRule" id="PRU00703"/>
    </source>
</evidence>
<evidence type="ECO:0000256" key="11">
    <source>
        <dbReference type="SAM" id="Phobius"/>
    </source>
</evidence>
<dbReference type="SUPFAM" id="SSF81340">
    <property type="entry name" value="Clc chloride channel"/>
    <property type="match status" value="1"/>
</dbReference>
<keyword evidence="5" id="KW-0406">Ion transport</keyword>
<evidence type="ECO:0000256" key="7">
    <source>
        <dbReference type="ARBA" id="ARBA00023173"/>
    </source>
</evidence>
<feature type="transmembrane region" description="Helical" evidence="11">
    <location>
        <begin position="397"/>
        <end position="419"/>
    </location>
</feature>
<dbReference type="PANTHER" id="PTHR43427">
    <property type="entry name" value="CHLORIDE CHANNEL PROTEIN CLC-E"/>
    <property type="match status" value="1"/>
</dbReference>
<feature type="transmembrane region" description="Helical" evidence="11">
    <location>
        <begin position="158"/>
        <end position="183"/>
    </location>
</feature>
<dbReference type="InterPro" id="IPR050368">
    <property type="entry name" value="ClC-type_chloride_channel"/>
</dbReference>
<evidence type="ECO:0000256" key="6">
    <source>
        <dbReference type="ARBA" id="ARBA00023136"/>
    </source>
</evidence>